<comment type="caution">
    <text evidence="2">The sequence shown here is derived from an EMBL/GenBank/DDBJ whole genome shotgun (WGS) entry which is preliminary data.</text>
</comment>
<reference evidence="2" key="1">
    <citation type="journal article" date="2022" name="Int. J. Mol. Sci.">
        <title>Draft Genome of Tanacetum Coccineum: Genomic Comparison of Closely Related Tanacetum-Family Plants.</title>
        <authorList>
            <person name="Yamashiro T."/>
            <person name="Shiraishi A."/>
            <person name="Nakayama K."/>
            <person name="Satake H."/>
        </authorList>
    </citation>
    <scope>NUCLEOTIDE SEQUENCE</scope>
</reference>
<evidence type="ECO:0000313" key="3">
    <source>
        <dbReference type="Proteomes" id="UP001151760"/>
    </source>
</evidence>
<accession>A0ABQ5H2R8</accession>
<dbReference type="Proteomes" id="UP001151760">
    <property type="component" value="Unassembled WGS sequence"/>
</dbReference>
<dbReference type="EMBL" id="BQNB010019144">
    <property type="protein sequence ID" value="GJT82183.1"/>
    <property type="molecule type" value="Genomic_DNA"/>
</dbReference>
<sequence>MIGGEVLAPFWCQEFNKFLEEENPSEQSRFSILFGKEILESGMNAYQDGESRWFIVQENASRMKNVPVGCIYVGSTSGREMELATIGSKAGEGFRMLPISEIPEDLLRVESYGLLPTRRFVLGQGIDVLIARKFNGKESAEALKLTANLAFSRRFSSFLLEGNGIDTFGALTDSTSGLEI</sequence>
<reference evidence="2" key="2">
    <citation type="submission" date="2022-01" db="EMBL/GenBank/DDBJ databases">
        <authorList>
            <person name="Yamashiro T."/>
            <person name="Shiraishi A."/>
            <person name="Satake H."/>
            <person name="Nakayama K."/>
        </authorList>
    </citation>
    <scope>NUCLEOTIDE SEQUENCE</scope>
</reference>
<gene>
    <name evidence="1" type="ORF">Tco_0657102</name>
    <name evidence="2" type="ORF">Tco_1056525</name>
</gene>
<organism evidence="2 3">
    <name type="scientific">Tanacetum coccineum</name>
    <dbReference type="NCBI Taxonomy" id="301880"/>
    <lineage>
        <taxon>Eukaryota</taxon>
        <taxon>Viridiplantae</taxon>
        <taxon>Streptophyta</taxon>
        <taxon>Embryophyta</taxon>
        <taxon>Tracheophyta</taxon>
        <taxon>Spermatophyta</taxon>
        <taxon>Magnoliopsida</taxon>
        <taxon>eudicotyledons</taxon>
        <taxon>Gunneridae</taxon>
        <taxon>Pentapetalae</taxon>
        <taxon>asterids</taxon>
        <taxon>campanulids</taxon>
        <taxon>Asterales</taxon>
        <taxon>Asteraceae</taxon>
        <taxon>Asteroideae</taxon>
        <taxon>Anthemideae</taxon>
        <taxon>Anthemidinae</taxon>
        <taxon>Tanacetum</taxon>
    </lineage>
</organism>
<evidence type="ECO:0000313" key="2">
    <source>
        <dbReference type="EMBL" id="GJT82183.1"/>
    </source>
</evidence>
<protein>
    <submittedName>
        <fullName evidence="2">Uncharacterized protein</fullName>
    </submittedName>
</protein>
<evidence type="ECO:0000313" key="1">
    <source>
        <dbReference type="EMBL" id="GJS62318.1"/>
    </source>
</evidence>
<keyword evidence="3" id="KW-1185">Reference proteome</keyword>
<proteinExistence type="predicted"/>
<name>A0ABQ5H2R8_9ASTR</name>
<dbReference type="EMBL" id="BQNB010009352">
    <property type="protein sequence ID" value="GJS62318.1"/>
    <property type="molecule type" value="Genomic_DNA"/>
</dbReference>